<sequence length="526" mass="60471">METVEPTSSNQINGQDSSAPFDQTQKLSDDLRELRLENDSMRSELEAIRVKYAKKEENLTQINQEKEELFKQNSELLEVIKEISSERDCLRNELTALEASSREREVELVREKEEIKGKLESCEDRVEGLLKENSEKWRSFLENLNSVKQCLANVIDSLDEEGEVHCTELEINGDMELELKGVLEVLRNVRLKLDEFKEKRKKEKRELENSLVSLTEENRDVNNLLRIALVEKEAVEKSLNKLKGNHEQKRGAILQIAERGLQKVGFGFMVGTGGNELSSENSGANAAAKSDSSECEEEAVSLASTVERIMKNLRLEITQLRRSLDESRSETERLQSLAEIQGHKIAENILYIKELEDRELMLTQNVEELHTEIKETQDEAARWREACELEVQAAKNVTEEHEKVVNILKQELEKSRAALHASNSKLKLKDELVATAIAAQEAAERSLQLADSRAAGLHERIEELTRQLEETEKRERANRRRIRHICWPWRVLKFDPGNHNTTNSGIRNIRRMLPEMQALLHERLSI</sequence>
<evidence type="ECO:0008006" key="5">
    <source>
        <dbReference type="Google" id="ProtNLM"/>
    </source>
</evidence>
<name>A0ABD3A147_9GENT</name>
<keyword evidence="1" id="KW-0175">Coiled coil</keyword>
<keyword evidence="4" id="KW-1185">Reference proteome</keyword>
<dbReference type="PANTHER" id="PTHR34937">
    <property type="entry name" value="OS08G0559800 PROTEIN"/>
    <property type="match status" value="1"/>
</dbReference>
<gene>
    <name evidence="3" type="ORF">ACH5RR_017124</name>
</gene>
<dbReference type="Proteomes" id="UP001630127">
    <property type="component" value="Unassembled WGS sequence"/>
</dbReference>
<evidence type="ECO:0000256" key="1">
    <source>
        <dbReference type="SAM" id="Coils"/>
    </source>
</evidence>
<feature type="compositionally biased region" description="Polar residues" evidence="2">
    <location>
        <begin position="1"/>
        <end position="26"/>
    </location>
</feature>
<feature type="coiled-coil region" evidence="1">
    <location>
        <begin position="186"/>
        <end position="224"/>
    </location>
</feature>
<feature type="coiled-coil region" evidence="1">
    <location>
        <begin position="447"/>
        <end position="481"/>
    </location>
</feature>
<organism evidence="3 4">
    <name type="scientific">Cinchona calisaya</name>
    <dbReference type="NCBI Taxonomy" id="153742"/>
    <lineage>
        <taxon>Eukaryota</taxon>
        <taxon>Viridiplantae</taxon>
        <taxon>Streptophyta</taxon>
        <taxon>Embryophyta</taxon>
        <taxon>Tracheophyta</taxon>
        <taxon>Spermatophyta</taxon>
        <taxon>Magnoliopsida</taxon>
        <taxon>eudicotyledons</taxon>
        <taxon>Gunneridae</taxon>
        <taxon>Pentapetalae</taxon>
        <taxon>asterids</taxon>
        <taxon>lamiids</taxon>
        <taxon>Gentianales</taxon>
        <taxon>Rubiaceae</taxon>
        <taxon>Cinchonoideae</taxon>
        <taxon>Cinchoneae</taxon>
        <taxon>Cinchona</taxon>
    </lineage>
</organism>
<dbReference type="InterPro" id="IPR040300">
    <property type="entry name" value="At3g49055-like"/>
</dbReference>
<reference evidence="3 4" key="1">
    <citation type="submission" date="2024-11" db="EMBL/GenBank/DDBJ databases">
        <title>A near-complete genome assembly of Cinchona calisaya.</title>
        <authorList>
            <person name="Lian D.C."/>
            <person name="Zhao X.W."/>
            <person name="Wei L."/>
        </authorList>
    </citation>
    <scope>NUCLEOTIDE SEQUENCE [LARGE SCALE GENOMIC DNA]</scope>
    <source>
        <tissue evidence="3">Nenye</tissue>
    </source>
</reference>
<dbReference type="AlphaFoldDB" id="A0ABD3A147"/>
<feature type="region of interest" description="Disordered" evidence="2">
    <location>
        <begin position="1"/>
        <end position="29"/>
    </location>
</feature>
<dbReference type="PANTHER" id="PTHR34937:SF2">
    <property type="entry name" value="OS08G0559800 PROTEIN"/>
    <property type="match status" value="1"/>
</dbReference>
<evidence type="ECO:0000313" key="3">
    <source>
        <dbReference type="EMBL" id="KAL3524290.1"/>
    </source>
</evidence>
<proteinExistence type="predicted"/>
<feature type="coiled-coil region" evidence="1">
    <location>
        <begin position="303"/>
        <end position="418"/>
    </location>
</feature>
<comment type="caution">
    <text evidence="3">The sequence shown here is derived from an EMBL/GenBank/DDBJ whole genome shotgun (WGS) entry which is preliminary data.</text>
</comment>
<protein>
    <recommendedName>
        <fullName evidence="5">ATP binding protein</fullName>
    </recommendedName>
</protein>
<dbReference type="EMBL" id="JBJUIK010000007">
    <property type="protein sequence ID" value="KAL3524290.1"/>
    <property type="molecule type" value="Genomic_DNA"/>
</dbReference>
<evidence type="ECO:0000256" key="2">
    <source>
        <dbReference type="SAM" id="MobiDB-lite"/>
    </source>
</evidence>
<evidence type="ECO:0000313" key="4">
    <source>
        <dbReference type="Proteomes" id="UP001630127"/>
    </source>
</evidence>
<accession>A0ABD3A147</accession>